<keyword evidence="3" id="KW-1185">Reference proteome</keyword>
<feature type="compositionally biased region" description="Low complexity" evidence="1">
    <location>
        <begin position="152"/>
        <end position="167"/>
    </location>
</feature>
<feature type="compositionally biased region" description="Low complexity" evidence="1">
    <location>
        <begin position="190"/>
        <end position="208"/>
    </location>
</feature>
<gene>
    <name evidence="2" type="ORF">DILT_LOCUS10808</name>
</gene>
<name>A0A3P7LTG5_DIBLA</name>
<dbReference type="AlphaFoldDB" id="A0A3P7LTG5"/>
<feature type="region of interest" description="Disordered" evidence="1">
    <location>
        <begin position="79"/>
        <end position="104"/>
    </location>
</feature>
<evidence type="ECO:0000256" key="1">
    <source>
        <dbReference type="SAM" id="MobiDB-lite"/>
    </source>
</evidence>
<feature type="compositionally biased region" description="Polar residues" evidence="1">
    <location>
        <begin position="227"/>
        <end position="244"/>
    </location>
</feature>
<feature type="compositionally biased region" description="Polar residues" evidence="1">
    <location>
        <begin position="175"/>
        <end position="189"/>
    </location>
</feature>
<accession>A0A3P7LTG5</accession>
<protein>
    <submittedName>
        <fullName evidence="2">Uncharacterized protein</fullName>
    </submittedName>
</protein>
<sequence length="353" mass="37338">MVRHPVWPNRAGGTAAAAAAANNRTVVGASKSAEVTPSGVPTQATASVPPFSAFFSLQTSENGTTGCLSTPDGAPDGFHISWGAGRGSSEVPFGNSATTPVTSPEPSLAFTVELKGEQLLTPLQQVERMSSSVSSSSSSSSSAVAATRIFSNSSSPSSLASSFGGSPKLLDKESSSSTMSYSACNERNFSSPSQQQQHQQLSDQTPLQLRQQSRAQPLSRKLPPLQQPRQRSLSGASSSGPLHLLTNSDIHQLLNLTKMRELRPAVSPIAVEYPRGHQLEDRREDDRWQTSGVCCARHRTPTKALGMERDDRLLQANSLSSENGACQGYVFCTQSSLQAYLTAVVPASPAGYS</sequence>
<evidence type="ECO:0000313" key="2">
    <source>
        <dbReference type="EMBL" id="VDN14977.1"/>
    </source>
</evidence>
<feature type="region of interest" description="Disordered" evidence="1">
    <location>
        <begin position="152"/>
        <end position="244"/>
    </location>
</feature>
<dbReference type="Proteomes" id="UP000281553">
    <property type="component" value="Unassembled WGS sequence"/>
</dbReference>
<evidence type="ECO:0000313" key="3">
    <source>
        <dbReference type="Proteomes" id="UP000281553"/>
    </source>
</evidence>
<dbReference type="OrthoDB" id="5854685at2759"/>
<proteinExistence type="predicted"/>
<dbReference type="EMBL" id="UYRU01061008">
    <property type="protein sequence ID" value="VDN14977.1"/>
    <property type="molecule type" value="Genomic_DNA"/>
</dbReference>
<organism evidence="2 3">
    <name type="scientific">Dibothriocephalus latus</name>
    <name type="common">Fish tapeworm</name>
    <name type="synonym">Diphyllobothrium latum</name>
    <dbReference type="NCBI Taxonomy" id="60516"/>
    <lineage>
        <taxon>Eukaryota</taxon>
        <taxon>Metazoa</taxon>
        <taxon>Spiralia</taxon>
        <taxon>Lophotrochozoa</taxon>
        <taxon>Platyhelminthes</taxon>
        <taxon>Cestoda</taxon>
        <taxon>Eucestoda</taxon>
        <taxon>Diphyllobothriidea</taxon>
        <taxon>Diphyllobothriidae</taxon>
        <taxon>Dibothriocephalus</taxon>
    </lineage>
</organism>
<reference evidence="2 3" key="1">
    <citation type="submission" date="2018-11" db="EMBL/GenBank/DDBJ databases">
        <authorList>
            <consortium name="Pathogen Informatics"/>
        </authorList>
    </citation>
    <scope>NUCLEOTIDE SEQUENCE [LARGE SCALE GENOMIC DNA]</scope>
</reference>
<feature type="compositionally biased region" description="Polar residues" evidence="1">
    <location>
        <begin position="95"/>
        <end position="104"/>
    </location>
</feature>